<organism evidence="1 2">
    <name type="scientific">Phaseolus angularis</name>
    <name type="common">Azuki bean</name>
    <name type="synonym">Vigna angularis</name>
    <dbReference type="NCBI Taxonomy" id="3914"/>
    <lineage>
        <taxon>Eukaryota</taxon>
        <taxon>Viridiplantae</taxon>
        <taxon>Streptophyta</taxon>
        <taxon>Embryophyta</taxon>
        <taxon>Tracheophyta</taxon>
        <taxon>Spermatophyta</taxon>
        <taxon>Magnoliopsida</taxon>
        <taxon>eudicotyledons</taxon>
        <taxon>Gunneridae</taxon>
        <taxon>Pentapetalae</taxon>
        <taxon>rosids</taxon>
        <taxon>fabids</taxon>
        <taxon>Fabales</taxon>
        <taxon>Fabaceae</taxon>
        <taxon>Papilionoideae</taxon>
        <taxon>50 kb inversion clade</taxon>
        <taxon>NPAAA clade</taxon>
        <taxon>indigoferoid/millettioid clade</taxon>
        <taxon>Phaseoleae</taxon>
        <taxon>Vigna</taxon>
    </lineage>
</organism>
<dbReference type="AlphaFoldDB" id="A0A8T0L0I7"/>
<reference evidence="1 2" key="1">
    <citation type="submission" date="2020-05" db="EMBL/GenBank/DDBJ databases">
        <title>Vigna angularis (adzuki bean) Var. LongXiaoDou No. 4 denovo assembly.</title>
        <authorList>
            <person name="Xiang H."/>
        </authorList>
    </citation>
    <scope>NUCLEOTIDE SEQUENCE [LARGE SCALE GENOMIC DNA]</scope>
    <source>
        <tissue evidence="1">Leaf</tissue>
    </source>
</reference>
<comment type="caution">
    <text evidence="1">The sequence shown here is derived from an EMBL/GenBank/DDBJ whole genome shotgun (WGS) entry which is preliminary data.</text>
</comment>
<sequence>MTRDEGCLCAKWFARMEGGRGKLECAKTGLYMCCIGFRGAIETLSDLEARLELYRI</sequence>
<gene>
    <name evidence="1" type="ORF">HKW66_Vig0047510</name>
</gene>
<protein>
    <submittedName>
        <fullName evidence="1">Uncharacterized protein</fullName>
    </submittedName>
</protein>
<evidence type="ECO:0000313" key="1">
    <source>
        <dbReference type="EMBL" id="KAG2405496.1"/>
    </source>
</evidence>
<dbReference type="Proteomes" id="UP000743370">
    <property type="component" value="Unassembled WGS sequence"/>
</dbReference>
<accession>A0A8T0L0I7</accession>
<dbReference type="EMBL" id="JABFOF010000002">
    <property type="protein sequence ID" value="KAG2405496.1"/>
    <property type="molecule type" value="Genomic_DNA"/>
</dbReference>
<evidence type="ECO:0000313" key="2">
    <source>
        <dbReference type="Proteomes" id="UP000743370"/>
    </source>
</evidence>
<proteinExistence type="predicted"/>
<name>A0A8T0L0I7_PHAAN</name>